<gene>
    <name evidence="1" type="ORF">OCBIM_22020435mg</name>
</gene>
<dbReference type="AlphaFoldDB" id="A0A0L8ICE4"/>
<evidence type="ECO:0000313" key="1">
    <source>
        <dbReference type="EMBL" id="KOF99094.1"/>
    </source>
</evidence>
<accession>A0A0L8ICE4</accession>
<proteinExistence type="predicted"/>
<dbReference type="EMBL" id="KQ416027">
    <property type="protein sequence ID" value="KOF99094.1"/>
    <property type="molecule type" value="Genomic_DNA"/>
</dbReference>
<organism evidence="1">
    <name type="scientific">Octopus bimaculoides</name>
    <name type="common">California two-spotted octopus</name>
    <dbReference type="NCBI Taxonomy" id="37653"/>
    <lineage>
        <taxon>Eukaryota</taxon>
        <taxon>Metazoa</taxon>
        <taxon>Spiralia</taxon>
        <taxon>Lophotrochozoa</taxon>
        <taxon>Mollusca</taxon>
        <taxon>Cephalopoda</taxon>
        <taxon>Coleoidea</taxon>
        <taxon>Octopodiformes</taxon>
        <taxon>Octopoda</taxon>
        <taxon>Incirrata</taxon>
        <taxon>Octopodidae</taxon>
        <taxon>Octopus</taxon>
    </lineage>
</organism>
<name>A0A0L8ICE4_OCTBM</name>
<reference evidence="1" key="1">
    <citation type="submission" date="2015-07" db="EMBL/GenBank/DDBJ databases">
        <title>MeaNS - Measles Nucleotide Surveillance Program.</title>
        <authorList>
            <person name="Tran T."/>
            <person name="Druce J."/>
        </authorList>
    </citation>
    <scope>NUCLEOTIDE SEQUENCE</scope>
    <source>
        <strain evidence="1">UCB-OBI-ISO-001</strain>
        <tissue evidence="1">Gonad</tissue>
    </source>
</reference>
<sequence length="72" mass="8632">MVIEVYRKSRQKMVRDGNGTRRRTVDCLHDIMGCHCHHFRSHLFLNRRTYSYPGRKHQNSIVTSSYHKSNVE</sequence>
<protein>
    <submittedName>
        <fullName evidence="1">Uncharacterized protein</fullName>
    </submittedName>
</protein>